<reference evidence="2" key="1">
    <citation type="submission" date="2021-01" db="UniProtKB">
        <authorList>
            <consortium name="EnsemblPlants"/>
        </authorList>
    </citation>
    <scope>IDENTIFICATION</scope>
</reference>
<dbReference type="Proteomes" id="UP000594263">
    <property type="component" value="Unplaced"/>
</dbReference>
<protein>
    <submittedName>
        <fullName evidence="2">Uncharacterized protein</fullName>
    </submittedName>
</protein>
<sequence>MAGKGYVAKPNHIFGPHKNVRAPVSHNYCPSCHIEISERKKNKVDDGEKAKKKPRVLAAPPADTGPDPPPDLPESFKERIQRLGGRNPVLVIKKRLFSTDVAKYHNRLEFLKDHERELLDGMLRSGRCEALKPRILDAKGDERIILLKEWEMKKDNGSPSSTHASEYDSSFKINQKFDELTPNRLWKLIRSFLALISAKIQGTQLP</sequence>
<dbReference type="InterPro" id="IPR005508">
    <property type="entry name" value="At2g31720-like"/>
</dbReference>
<dbReference type="Gramene" id="Kaladp0158s0011.1.v1.1">
    <property type="protein sequence ID" value="Kaladp0158s0011.1.v1.1"/>
    <property type="gene ID" value="Kaladp0158s0011.v1.1"/>
</dbReference>
<name>A0A7N0V933_KALFE</name>
<evidence type="ECO:0000313" key="3">
    <source>
        <dbReference type="Proteomes" id="UP000594263"/>
    </source>
</evidence>
<evidence type="ECO:0000313" key="2">
    <source>
        <dbReference type="EnsemblPlants" id="Kaladp0158s0011.1.v1.1"/>
    </source>
</evidence>
<feature type="compositionally biased region" description="Basic and acidic residues" evidence="1">
    <location>
        <begin position="39"/>
        <end position="49"/>
    </location>
</feature>
<accession>A0A7N0V933</accession>
<keyword evidence="3" id="KW-1185">Reference proteome</keyword>
<organism evidence="2 3">
    <name type="scientific">Kalanchoe fedtschenkoi</name>
    <name type="common">Lavender scallops</name>
    <name type="synonym">South American air plant</name>
    <dbReference type="NCBI Taxonomy" id="63787"/>
    <lineage>
        <taxon>Eukaryota</taxon>
        <taxon>Viridiplantae</taxon>
        <taxon>Streptophyta</taxon>
        <taxon>Embryophyta</taxon>
        <taxon>Tracheophyta</taxon>
        <taxon>Spermatophyta</taxon>
        <taxon>Magnoliopsida</taxon>
        <taxon>eudicotyledons</taxon>
        <taxon>Gunneridae</taxon>
        <taxon>Pentapetalae</taxon>
        <taxon>Saxifragales</taxon>
        <taxon>Crassulaceae</taxon>
        <taxon>Kalanchoe</taxon>
    </lineage>
</organism>
<dbReference type="AlphaFoldDB" id="A0A7N0V933"/>
<dbReference type="PANTHER" id="PTHR31541">
    <property type="entry name" value="B3 DOMAIN PLANT PROTEIN-RELATED"/>
    <property type="match status" value="1"/>
</dbReference>
<proteinExistence type="predicted"/>
<feature type="region of interest" description="Disordered" evidence="1">
    <location>
        <begin position="39"/>
        <end position="74"/>
    </location>
</feature>
<dbReference type="GO" id="GO:0003677">
    <property type="term" value="F:DNA binding"/>
    <property type="evidence" value="ECO:0007669"/>
    <property type="project" value="InterPro"/>
</dbReference>
<evidence type="ECO:0000256" key="1">
    <source>
        <dbReference type="SAM" id="MobiDB-lite"/>
    </source>
</evidence>
<dbReference type="PANTHER" id="PTHR31541:SF25">
    <property type="entry name" value="GAMMA-GLIADIN B"/>
    <property type="match status" value="1"/>
</dbReference>
<dbReference type="EnsemblPlants" id="Kaladp0158s0011.1.v1.1">
    <property type="protein sequence ID" value="Kaladp0158s0011.1.v1.1"/>
    <property type="gene ID" value="Kaladp0158s0011.v1.1"/>
</dbReference>